<dbReference type="InterPro" id="IPR050155">
    <property type="entry name" value="HAD-like_hydrolase_sf"/>
</dbReference>
<dbReference type="InterPro" id="IPR023198">
    <property type="entry name" value="PGP-like_dom2"/>
</dbReference>
<dbReference type="InterPro" id="IPR041492">
    <property type="entry name" value="HAD_2"/>
</dbReference>
<dbReference type="SFLD" id="SFLDG01129">
    <property type="entry name" value="C1.5:_HAD__Beta-PGM__Phosphata"/>
    <property type="match status" value="1"/>
</dbReference>
<dbReference type="GO" id="GO:0008967">
    <property type="term" value="F:phosphoglycolate phosphatase activity"/>
    <property type="evidence" value="ECO:0007669"/>
    <property type="project" value="TreeGrafter"/>
</dbReference>
<dbReference type="GO" id="GO:0005829">
    <property type="term" value="C:cytosol"/>
    <property type="evidence" value="ECO:0007669"/>
    <property type="project" value="TreeGrafter"/>
</dbReference>
<dbReference type="Pfam" id="PF13419">
    <property type="entry name" value="HAD_2"/>
    <property type="match status" value="1"/>
</dbReference>
<dbReference type="SUPFAM" id="SSF56784">
    <property type="entry name" value="HAD-like"/>
    <property type="match status" value="1"/>
</dbReference>
<accession>A0A6C0EPY8</accession>
<reference evidence="1" key="1">
    <citation type="journal article" date="2020" name="Nature">
        <title>Giant virus diversity and host interactions through global metagenomics.</title>
        <authorList>
            <person name="Schulz F."/>
            <person name="Roux S."/>
            <person name="Paez-Espino D."/>
            <person name="Jungbluth S."/>
            <person name="Walsh D.A."/>
            <person name="Denef V.J."/>
            <person name="McMahon K.D."/>
            <person name="Konstantinidis K.T."/>
            <person name="Eloe-Fadrosh E.A."/>
            <person name="Kyrpides N.C."/>
            <person name="Woyke T."/>
        </authorList>
    </citation>
    <scope>NUCLEOTIDE SEQUENCE</scope>
    <source>
        <strain evidence="1">GVMAG-M-3300005589-24</strain>
    </source>
</reference>
<evidence type="ECO:0008006" key="2">
    <source>
        <dbReference type="Google" id="ProtNLM"/>
    </source>
</evidence>
<name>A0A6C0EPY8_9ZZZZ</name>
<sequence length="264" mass="30219">MQRNVLRAVVLDWSGTLIDRYSLAPKHAFQRAFQLHNVHVWPEDIVADMGMRKENHFANIISRYAVVSQFETVPTKMKAQEIFQNYLQIQRELLRDPKYSELIPNVVEASNYFRKHFNLSIGVTTGYSKELVDLFINNVKEQGFIPDAMIASDEINNGTRPKPFMLYRLLEIMNSHPIKSVLKVGDTKMDIAEGHAAGCWTCGVSRYSAYMLAENHDDDPLDYMHEQSVTKLKCSDAHYVIDSVADLPWVIVDINKRLANGESP</sequence>
<dbReference type="SFLD" id="SFLDS00003">
    <property type="entry name" value="Haloacid_Dehalogenase"/>
    <property type="match status" value="1"/>
</dbReference>
<dbReference type="PANTHER" id="PTHR43434">
    <property type="entry name" value="PHOSPHOGLYCOLATE PHOSPHATASE"/>
    <property type="match status" value="1"/>
</dbReference>
<evidence type="ECO:0000313" key="1">
    <source>
        <dbReference type="EMBL" id="QHT29375.1"/>
    </source>
</evidence>
<dbReference type="EMBL" id="MN738876">
    <property type="protein sequence ID" value="QHT29375.1"/>
    <property type="molecule type" value="Genomic_DNA"/>
</dbReference>
<dbReference type="Gene3D" id="3.40.50.1000">
    <property type="entry name" value="HAD superfamily/HAD-like"/>
    <property type="match status" value="1"/>
</dbReference>
<dbReference type="InterPro" id="IPR023214">
    <property type="entry name" value="HAD_sf"/>
</dbReference>
<dbReference type="AlphaFoldDB" id="A0A6C0EPY8"/>
<dbReference type="Gene3D" id="1.10.150.240">
    <property type="entry name" value="Putative phosphatase, domain 2"/>
    <property type="match status" value="1"/>
</dbReference>
<proteinExistence type="predicted"/>
<dbReference type="InterPro" id="IPR036412">
    <property type="entry name" value="HAD-like_sf"/>
</dbReference>
<protein>
    <recommendedName>
        <fullName evidence="2">Phosphonoacetaldehyde hydrolase</fullName>
    </recommendedName>
</protein>
<dbReference type="PANTHER" id="PTHR43434:SF19">
    <property type="entry name" value="PHOSPHONOACETALDEHYDE HYDROLASE"/>
    <property type="match status" value="1"/>
</dbReference>
<dbReference type="GO" id="GO:0006281">
    <property type="term" value="P:DNA repair"/>
    <property type="evidence" value="ECO:0007669"/>
    <property type="project" value="TreeGrafter"/>
</dbReference>
<organism evidence="1">
    <name type="scientific">viral metagenome</name>
    <dbReference type="NCBI Taxonomy" id="1070528"/>
    <lineage>
        <taxon>unclassified sequences</taxon>
        <taxon>metagenomes</taxon>
        <taxon>organismal metagenomes</taxon>
    </lineage>
</organism>